<dbReference type="PANTHER" id="PTHR30118:SF15">
    <property type="entry name" value="TRANSCRIPTIONAL REGULATORY PROTEIN"/>
    <property type="match status" value="1"/>
</dbReference>
<evidence type="ECO:0000313" key="6">
    <source>
        <dbReference type="EMBL" id="SIO94769.1"/>
    </source>
</evidence>
<evidence type="ECO:0000259" key="5">
    <source>
        <dbReference type="PROSITE" id="PS50931"/>
    </source>
</evidence>
<proteinExistence type="inferred from homology"/>
<keyword evidence="2" id="KW-0805">Transcription regulation</keyword>
<dbReference type="Gene3D" id="1.10.10.10">
    <property type="entry name" value="Winged helix-like DNA-binding domain superfamily/Winged helix DNA-binding domain"/>
    <property type="match status" value="1"/>
</dbReference>
<dbReference type="PRINTS" id="PR00039">
    <property type="entry name" value="HTHLYSR"/>
</dbReference>
<feature type="domain" description="HTH lysR-type" evidence="5">
    <location>
        <begin position="10"/>
        <end position="67"/>
    </location>
</feature>
<dbReference type="Pfam" id="PF03466">
    <property type="entry name" value="LysR_substrate"/>
    <property type="match status" value="1"/>
</dbReference>
<accession>A0A1N6M5Q1</accession>
<evidence type="ECO:0000313" key="7">
    <source>
        <dbReference type="Proteomes" id="UP000184774"/>
    </source>
</evidence>
<dbReference type="PANTHER" id="PTHR30118">
    <property type="entry name" value="HTH-TYPE TRANSCRIPTIONAL REGULATOR LEUO-RELATED"/>
    <property type="match status" value="1"/>
</dbReference>
<keyword evidence="3" id="KW-0238">DNA-binding</keyword>
<dbReference type="SUPFAM" id="SSF53850">
    <property type="entry name" value="Periplasmic binding protein-like II"/>
    <property type="match status" value="1"/>
</dbReference>
<protein>
    <submittedName>
        <fullName evidence="6">HTH-type transcriptional regulator LeuO</fullName>
    </submittedName>
</protein>
<dbReference type="InterPro" id="IPR050389">
    <property type="entry name" value="LysR-type_TF"/>
</dbReference>
<dbReference type="GO" id="GO:0003700">
    <property type="term" value="F:DNA-binding transcription factor activity"/>
    <property type="evidence" value="ECO:0007669"/>
    <property type="project" value="InterPro"/>
</dbReference>
<keyword evidence="4" id="KW-0804">Transcription</keyword>
<evidence type="ECO:0000256" key="4">
    <source>
        <dbReference type="ARBA" id="ARBA00023163"/>
    </source>
</evidence>
<evidence type="ECO:0000256" key="1">
    <source>
        <dbReference type="ARBA" id="ARBA00009437"/>
    </source>
</evidence>
<dbReference type="Proteomes" id="UP000184774">
    <property type="component" value="Unassembled WGS sequence"/>
</dbReference>
<dbReference type="InterPro" id="IPR036390">
    <property type="entry name" value="WH_DNA-bd_sf"/>
</dbReference>
<reference evidence="6 7" key="1">
    <citation type="submission" date="2016-12" db="EMBL/GenBank/DDBJ databases">
        <authorList>
            <person name="Song W.-J."/>
            <person name="Kurnit D.M."/>
        </authorList>
    </citation>
    <scope>NUCLEOTIDE SEQUENCE [LARGE SCALE GENOMIC DNA]</scope>
    <source>
        <strain evidence="6 7">CECT 9026</strain>
    </source>
</reference>
<dbReference type="EMBL" id="FSSB01000016">
    <property type="protein sequence ID" value="SIO94769.1"/>
    <property type="molecule type" value="Genomic_DNA"/>
</dbReference>
<dbReference type="InterPro" id="IPR036388">
    <property type="entry name" value="WH-like_DNA-bd_sf"/>
</dbReference>
<dbReference type="GO" id="GO:0003677">
    <property type="term" value="F:DNA binding"/>
    <property type="evidence" value="ECO:0007669"/>
    <property type="project" value="UniProtKB-KW"/>
</dbReference>
<dbReference type="PROSITE" id="PS50931">
    <property type="entry name" value="HTH_LYSR"/>
    <property type="match status" value="1"/>
</dbReference>
<dbReference type="AlphaFoldDB" id="A0A1N6M5Q1"/>
<name>A0A1N6M5Q1_9VIBR</name>
<organism evidence="6 7">
    <name type="scientific">Vibrio spartinae</name>
    <dbReference type="NCBI Taxonomy" id="1918945"/>
    <lineage>
        <taxon>Bacteria</taxon>
        <taxon>Pseudomonadati</taxon>
        <taxon>Pseudomonadota</taxon>
        <taxon>Gammaproteobacteria</taxon>
        <taxon>Vibrionales</taxon>
        <taxon>Vibrionaceae</taxon>
        <taxon>Vibrio</taxon>
    </lineage>
</organism>
<gene>
    <name evidence="6" type="primary">leuO_2</name>
    <name evidence="6" type="ORF">VSP9026_02499</name>
</gene>
<dbReference type="Pfam" id="PF00126">
    <property type="entry name" value="HTH_1"/>
    <property type="match status" value="1"/>
</dbReference>
<comment type="similarity">
    <text evidence="1">Belongs to the LysR transcriptional regulatory family.</text>
</comment>
<dbReference type="SUPFAM" id="SSF46785">
    <property type="entry name" value="Winged helix' DNA-binding domain"/>
    <property type="match status" value="1"/>
</dbReference>
<dbReference type="InterPro" id="IPR000847">
    <property type="entry name" value="LysR_HTH_N"/>
</dbReference>
<evidence type="ECO:0000256" key="3">
    <source>
        <dbReference type="ARBA" id="ARBA00023125"/>
    </source>
</evidence>
<evidence type="ECO:0000256" key="2">
    <source>
        <dbReference type="ARBA" id="ARBA00023015"/>
    </source>
</evidence>
<dbReference type="InterPro" id="IPR005119">
    <property type="entry name" value="LysR_subst-bd"/>
</dbReference>
<sequence>MVFMRKFPHIDLNLLKVFASLYHTGSVTLSAEELNISQSACSHALQRLRDRLGDDLFIRIDNRMLPTAYSERLAEQVLPGLALLGQGLASSHPFTPEDAHVFRIAVTDYTSWCMREFITYLSEAFRHIHIEFIQLAERLPESALKSAAIDLACGFAHQQEESESLNRLVWLRDHYVSVRCQHHPVTEHLSLAQFLQYPHVLVTPWNEPRGIVDMTLSRQRKRRQIAIRTASVLAAPYFVQQTSYLLAAPSRYAHTIAESLSLRLSPIPLDVPEYQLTLYWHKTRHNDPKIEWFIRLFSDFHQCS</sequence>
<dbReference type="Gene3D" id="3.40.190.10">
    <property type="entry name" value="Periplasmic binding protein-like II"/>
    <property type="match status" value="2"/>
</dbReference>